<proteinExistence type="predicted"/>
<feature type="compositionally biased region" description="Basic and acidic residues" evidence="1">
    <location>
        <begin position="380"/>
        <end position="390"/>
    </location>
</feature>
<evidence type="ECO:0000313" key="3">
    <source>
        <dbReference type="Proteomes" id="UP001420932"/>
    </source>
</evidence>
<feature type="region of interest" description="Disordered" evidence="1">
    <location>
        <begin position="355"/>
        <end position="390"/>
    </location>
</feature>
<dbReference type="AlphaFoldDB" id="A0AAP0L4S3"/>
<accession>A0AAP0L4S3</accession>
<evidence type="ECO:0000313" key="2">
    <source>
        <dbReference type="EMBL" id="KAK9163095.1"/>
    </source>
</evidence>
<protein>
    <submittedName>
        <fullName evidence="2">Uncharacterized protein</fullName>
    </submittedName>
</protein>
<dbReference type="EMBL" id="JBBNAF010000002">
    <property type="protein sequence ID" value="KAK9163095.1"/>
    <property type="molecule type" value="Genomic_DNA"/>
</dbReference>
<dbReference type="Proteomes" id="UP001420932">
    <property type="component" value="Unassembled WGS sequence"/>
</dbReference>
<feature type="compositionally biased region" description="Basic and acidic residues" evidence="1">
    <location>
        <begin position="163"/>
        <end position="179"/>
    </location>
</feature>
<organism evidence="2 3">
    <name type="scientific">Stephania yunnanensis</name>
    <dbReference type="NCBI Taxonomy" id="152371"/>
    <lineage>
        <taxon>Eukaryota</taxon>
        <taxon>Viridiplantae</taxon>
        <taxon>Streptophyta</taxon>
        <taxon>Embryophyta</taxon>
        <taxon>Tracheophyta</taxon>
        <taxon>Spermatophyta</taxon>
        <taxon>Magnoliopsida</taxon>
        <taxon>Ranunculales</taxon>
        <taxon>Menispermaceae</taxon>
        <taxon>Menispermoideae</taxon>
        <taxon>Cissampelideae</taxon>
        <taxon>Stephania</taxon>
    </lineage>
</organism>
<feature type="region of interest" description="Disordered" evidence="1">
    <location>
        <begin position="103"/>
        <end position="193"/>
    </location>
</feature>
<feature type="compositionally biased region" description="Basic and acidic residues" evidence="1">
    <location>
        <begin position="124"/>
        <end position="142"/>
    </location>
</feature>
<gene>
    <name evidence="2" type="ORF">Syun_003997</name>
</gene>
<keyword evidence="3" id="KW-1185">Reference proteome</keyword>
<sequence>MAGKFIQLNVDAVIASKLVMVLETCRPVNEVTLEYLIDSHQDTDHNRDSTKGRNKLFSKVEGARGRLRSVVGKGERARGTTGGVFAFCRLIRRGSKAGEGSIVASQVEAAPPEWKHPTSSNCKKKVEQNNKQPKRERVKQANESDVQPGETGVEHGAMSSFVGDKDGLTPRGASRDGTEISHTLTDGVGSEDNVVDIEGADPPPHTTKKKAPPVYEIAFYLGSTRFMDVIEPHNPARVLRQMGYVRGIPKNPYKPIYAYRSKLAHTYSVKYNYDPQVWEELEDHVVSKERRGERAVFSWQAAPGYLQWFKSRNHRALDVALQFRLMLKDNVTAENAIAMAHAVIVFLSGVEEEEEDTVTATTTQSDGATTSTAATMAHRTSVEHASEVRE</sequence>
<reference evidence="2 3" key="1">
    <citation type="submission" date="2024-01" db="EMBL/GenBank/DDBJ databases">
        <title>Genome assemblies of Stephania.</title>
        <authorList>
            <person name="Yang L."/>
        </authorList>
    </citation>
    <scope>NUCLEOTIDE SEQUENCE [LARGE SCALE GENOMIC DNA]</scope>
    <source>
        <strain evidence="2">YNDBR</strain>
        <tissue evidence="2">Leaf</tissue>
    </source>
</reference>
<evidence type="ECO:0000256" key="1">
    <source>
        <dbReference type="SAM" id="MobiDB-lite"/>
    </source>
</evidence>
<name>A0AAP0L4S3_9MAGN</name>
<feature type="compositionally biased region" description="Low complexity" evidence="1">
    <location>
        <begin position="358"/>
        <end position="375"/>
    </location>
</feature>
<comment type="caution">
    <text evidence="2">The sequence shown here is derived from an EMBL/GenBank/DDBJ whole genome shotgun (WGS) entry which is preliminary data.</text>
</comment>